<sequence>MAPSLNQYNMDGTPPTPVVIDSYTEKRILRKLDLTLIPMLWLLMIVSFADRSAIGNAKIQGMDIDLHLTGNKYNMAVMVFTIAYMVFGIPANIVFRLLGPKSLAGMMVLWGLCAGAQGLIKNYAGLVAFRFLMGVFEAGFVPGCAYLIGSYYKKDEFLKRYAFFFSGAIIAGAFNGLFSFALAKADGAGGLAGWRWIFIVEGIITVAMALLAYILLPTFPKSTTLFNDHDKAILLERLRLDGNHTTDDDLRTNVLAALLDWKIWLATLVYMSAQENVSSIAAFLPSILKGLGYTSVSAQIHSIPVYCVAFAMTLICAYISERLRQRYFFALFGAVLNLTGLALQLAYPHSVNVRYMGTFFMTAGCYIVMPIMVVWNAINIGKGYKRVVAFAMTTAVGNCGALISSNVYITEEAPGYRTGFAVGIGMSCLAIVAMTGLYVGLRVGNSRRERKVLEGSEVSGSGEEVVREDGVGMKYQL</sequence>
<dbReference type="Gene3D" id="1.20.1250.20">
    <property type="entry name" value="MFS general substrate transporter like domains"/>
    <property type="match status" value="2"/>
</dbReference>
<dbReference type="InterPro" id="IPR036259">
    <property type="entry name" value="MFS_trans_sf"/>
</dbReference>
<evidence type="ECO:0000256" key="1">
    <source>
        <dbReference type="ARBA" id="ARBA00004141"/>
    </source>
</evidence>
<dbReference type="EMBL" id="JAXOVC010000005">
    <property type="protein sequence ID" value="KAK4501270.1"/>
    <property type="molecule type" value="Genomic_DNA"/>
</dbReference>
<feature type="transmembrane region" description="Helical" evidence="6">
    <location>
        <begin position="161"/>
        <end position="182"/>
    </location>
</feature>
<evidence type="ECO:0000256" key="2">
    <source>
        <dbReference type="ARBA" id="ARBA00022448"/>
    </source>
</evidence>
<evidence type="ECO:0000313" key="9">
    <source>
        <dbReference type="Proteomes" id="UP001305779"/>
    </source>
</evidence>
<protein>
    <recommendedName>
        <fullName evidence="7">Major facilitator superfamily (MFS) profile domain-containing protein</fullName>
    </recommendedName>
</protein>
<keyword evidence="4 6" id="KW-1133">Transmembrane helix</keyword>
<feature type="transmembrane region" description="Helical" evidence="6">
    <location>
        <begin position="74"/>
        <end position="95"/>
    </location>
</feature>
<keyword evidence="5 6" id="KW-0472">Membrane</keyword>
<feature type="transmembrane region" description="Helical" evidence="6">
    <location>
        <begin position="34"/>
        <end position="54"/>
    </location>
</feature>
<feature type="transmembrane region" description="Helical" evidence="6">
    <location>
        <begin position="327"/>
        <end position="347"/>
    </location>
</feature>
<keyword evidence="3 6" id="KW-0812">Transmembrane</keyword>
<evidence type="ECO:0000256" key="3">
    <source>
        <dbReference type="ARBA" id="ARBA00022692"/>
    </source>
</evidence>
<dbReference type="PANTHER" id="PTHR43791">
    <property type="entry name" value="PERMEASE-RELATED"/>
    <property type="match status" value="1"/>
</dbReference>
<feature type="transmembrane region" description="Helical" evidence="6">
    <location>
        <begin position="387"/>
        <end position="408"/>
    </location>
</feature>
<comment type="subcellular location">
    <subcellularLocation>
        <location evidence="1">Membrane</location>
        <topology evidence="1">Multi-pass membrane protein</topology>
    </subcellularLocation>
</comment>
<dbReference type="PANTHER" id="PTHR43791:SF52">
    <property type="entry name" value="TRANSPORTER, PUTATIVE (AFU_ORTHOLOGUE AFUA_1G11820)-RELATED"/>
    <property type="match status" value="1"/>
</dbReference>
<feature type="transmembrane region" description="Helical" evidence="6">
    <location>
        <begin position="353"/>
        <end position="375"/>
    </location>
</feature>
<evidence type="ECO:0000259" key="7">
    <source>
        <dbReference type="PROSITE" id="PS50850"/>
    </source>
</evidence>
<name>A0ABR0EJE3_ZASCE</name>
<dbReference type="PROSITE" id="PS50850">
    <property type="entry name" value="MFS"/>
    <property type="match status" value="1"/>
</dbReference>
<gene>
    <name evidence="8" type="ORF">PRZ48_007077</name>
</gene>
<proteinExistence type="predicted"/>
<feature type="transmembrane region" description="Helical" evidence="6">
    <location>
        <begin position="300"/>
        <end position="320"/>
    </location>
</feature>
<feature type="transmembrane region" description="Helical" evidence="6">
    <location>
        <begin position="126"/>
        <end position="149"/>
    </location>
</feature>
<dbReference type="InterPro" id="IPR011701">
    <property type="entry name" value="MFS"/>
</dbReference>
<evidence type="ECO:0000256" key="5">
    <source>
        <dbReference type="ARBA" id="ARBA00023136"/>
    </source>
</evidence>
<dbReference type="InterPro" id="IPR020846">
    <property type="entry name" value="MFS_dom"/>
</dbReference>
<evidence type="ECO:0000256" key="6">
    <source>
        <dbReference type="SAM" id="Phobius"/>
    </source>
</evidence>
<feature type="transmembrane region" description="Helical" evidence="6">
    <location>
        <begin position="263"/>
        <end position="288"/>
    </location>
</feature>
<reference evidence="8 9" key="1">
    <citation type="journal article" date="2023" name="G3 (Bethesda)">
        <title>A chromosome-level genome assembly of Zasmidium syzygii isolated from banana leaves.</title>
        <authorList>
            <person name="van Westerhoven A.C."/>
            <person name="Mehrabi R."/>
            <person name="Talebi R."/>
            <person name="Steentjes M.B.F."/>
            <person name="Corcolon B."/>
            <person name="Chong P.A."/>
            <person name="Kema G.H.J."/>
            <person name="Seidl M.F."/>
        </authorList>
    </citation>
    <scope>NUCLEOTIDE SEQUENCE [LARGE SCALE GENOMIC DNA]</scope>
    <source>
        <strain evidence="8 9">P124</strain>
    </source>
</reference>
<organism evidence="8 9">
    <name type="scientific">Zasmidium cellare</name>
    <name type="common">Wine cellar mold</name>
    <name type="synonym">Racodium cellare</name>
    <dbReference type="NCBI Taxonomy" id="395010"/>
    <lineage>
        <taxon>Eukaryota</taxon>
        <taxon>Fungi</taxon>
        <taxon>Dikarya</taxon>
        <taxon>Ascomycota</taxon>
        <taxon>Pezizomycotina</taxon>
        <taxon>Dothideomycetes</taxon>
        <taxon>Dothideomycetidae</taxon>
        <taxon>Mycosphaerellales</taxon>
        <taxon>Mycosphaerellaceae</taxon>
        <taxon>Zasmidium</taxon>
    </lineage>
</organism>
<comment type="caution">
    <text evidence="8">The sequence shown here is derived from an EMBL/GenBank/DDBJ whole genome shotgun (WGS) entry which is preliminary data.</text>
</comment>
<dbReference type="Proteomes" id="UP001305779">
    <property type="component" value="Unassembled WGS sequence"/>
</dbReference>
<keyword evidence="2" id="KW-0813">Transport</keyword>
<dbReference type="Pfam" id="PF07690">
    <property type="entry name" value="MFS_1"/>
    <property type="match status" value="1"/>
</dbReference>
<evidence type="ECO:0000313" key="8">
    <source>
        <dbReference type="EMBL" id="KAK4501270.1"/>
    </source>
</evidence>
<accession>A0ABR0EJE3</accession>
<feature type="transmembrane region" description="Helical" evidence="6">
    <location>
        <begin position="194"/>
        <end position="216"/>
    </location>
</feature>
<keyword evidence="9" id="KW-1185">Reference proteome</keyword>
<feature type="domain" description="Major facilitator superfamily (MFS) profile" evidence="7">
    <location>
        <begin position="36"/>
        <end position="448"/>
    </location>
</feature>
<feature type="transmembrane region" description="Helical" evidence="6">
    <location>
        <begin position="420"/>
        <end position="441"/>
    </location>
</feature>
<evidence type="ECO:0000256" key="4">
    <source>
        <dbReference type="ARBA" id="ARBA00022989"/>
    </source>
</evidence>
<dbReference type="SUPFAM" id="SSF103473">
    <property type="entry name" value="MFS general substrate transporter"/>
    <property type="match status" value="1"/>
</dbReference>